<evidence type="ECO:0000313" key="6">
    <source>
        <dbReference type="Proteomes" id="UP000494256"/>
    </source>
</evidence>
<dbReference type="InterPro" id="IPR000467">
    <property type="entry name" value="G_patch_dom"/>
</dbReference>
<evidence type="ECO:0000259" key="3">
    <source>
        <dbReference type="PROSITE" id="PS51061"/>
    </source>
</evidence>
<gene>
    <name evidence="5" type="ORF">APLA_LOCUS17468</name>
</gene>
<dbReference type="Pfam" id="PF01424">
    <property type="entry name" value="R3H"/>
    <property type="match status" value="1"/>
</dbReference>
<dbReference type="PANTHER" id="PTHR48430:SF1">
    <property type="entry name" value="PARTNER OF XRN-2 PROTEIN 1"/>
    <property type="match status" value="1"/>
</dbReference>
<dbReference type="Pfam" id="PF01585">
    <property type="entry name" value="G-patch"/>
    <property type="match status" value="1"/>
</dbReference>
<dbReference type="Proteomes" id="UP000494256">
    <property type="component" value="Unassembled WGS sequence"/>
</dbReference>
<protein>
    <recommendedName>
        <fullName evidence="7">NF-kappa-B-repressing factor</fullName>
    </recommendedName>
</protein>
<feature type="domain" description="R3H" evidence="3">
    <location>
        <begin position="382"/>
        <end position="447"/>
    </location>
</feature>
<dbReference type="PANTHER" id="PTHR48430">
    <property type="entry name" value="PARTNER OF XRN-2 PROTEIN 1"/>
    <property type="match status" value="1"/>
</dbReference>
<comment type="caution">
    <text evidence="5">The sequence shown here is derived from an EMBL/GenBank/DDBJ whole genome shotgun (WGS) entry which is preliminary data.</text>
</comment>
<feature type="region of interest" description="Disordered" evidence="1">
    <location>
        <begin position="126"/>
        <end position="147"/>
    </location>
</feature>
<dbReference type="SMART" id="SM00393">
    <property type="entry name" value="R3H"/>
    <property type="match status" value="1"/>
</dbReference>
<evidence type="ECO:0000256" key="1">
    <source>
        <dbReference type="SAM" id="MobiDB-lite"/>
    </source>
</evidence>
<dbReference type="InterPro" id="IPR021859">
    <property type="entry name" value="XTBD"/>
</dbReference>
<dbReference type="EMBL" id="CADEBD010001048">
    <property type="protein sequence ID" value="CAB3261981.1"/>
    <property type="molecule type" value="Genomic_DNA"/>
</dbReference>
<reference evidence="5 6" key="1">
    <citation type="submission" date="2020-04" db="EMBL/GenBank/DDBJ databases">
        <authorList>
            <person name="Wallbank WR R."/>
            <person name="Pardo Diaz C."/>
            <person name="Kozak K."/>
            <person name="Martin S."/>
            <person name="Jiggins C."/>
            <person name="Moest M."/>
            <person name="Warren A I."/>
            <person name="Byers J.R.P. K."/>
            <person name="Montejo-Kovacevich G."/>
            <person name="Yen C E."/>
        </authorList>
    </citation>
    <scope>NUCLEOTIDE SEQUENCE [LARGE SCALE GENOMIC DNA]</scope>
</reference>
<evidence type="ECO:0000259" key="2">
    <source>
        <dbReference type="PROSITE" id="PS50174"/>
    </source>
</evidence>
<dbReference type="PROSITE" id="PS51827">
    <property type="entry name" value="XTBD"/>
    <property type="match status" value="1"/>
</dbReference>
<dbReference type="PROSITE" id="PS50174">
    <property type="entry name" value="G_PATCH"/>
    <property type="match status" value="1"/>
</dbReference>
<name>A0A8S1BX23_ARCPL</name>
<dbReference type="Gene3D" id="3.30.1370.50">
    <property type="entry name" value="R3H-like domain"/>
    <property type="match status" value="1"/>
</dbReference>
<dbReference type="PROSITE" id="PS51061">
    <property type="entry name" value="R3H"/>
    <property type="match status" value="1"/>
</dbReference>
<sequence>MNMSFDVDWDIDKYRDDHESDDHWQLRRAFMEKWKTDYPEDRLVCLARLFINVEILGCRYPTEVMQEIARLSHEVVHSYRKQKESKVQRTFVSASDAAEDRAKGIKRQGGVVVEDGPKAPKIQFVAASNDNEKDKSDSESDYDITDNEDTNIVEINETNTVENNETSTIERNDTSTIENNKVMLAEESILERKAESNMYIEEMSKINCLDVKSFREYMFKSIFGKMVLLIRPWAQKLWNIQTSCQVCNIELNTTYESRCFTLTINGQLIAQGMGESKVEARSLAENLAWERIRNEVISVVVKEQFIAQNDTRITVNDVSGKKLRDDMFGTPVENSVAMKMMQMMGWKGGGLGADAQGIAEPIKPNLQLVNRAGLGSTSSDIRQLRKAAYTLMERYIASDTLDLDLVFSSEFSKEERALLHQCAQRVGLSSRSYGTDKERFLVVKKKLDPFSLARAVIEKGGTTPKYQVFIPAKLASRNGCRF</sequence>
<dbReference type="AlphaFoldDB" id="A0A8S1BX23"/>
<evidence type="ECO:0008006" key="7">
    <source>
        <dbReference type="Google" id="ProtNLM"/>
    </source>
</evidence>
<dbReference type="SUPFAM" id="SSF82708">
    <property type="entry name" value="R3H domain"/>
    <property type="match status" value="1"/>
</dbReference>
<accession>A0A8S1BX23</accession>
<dbReference type="InterPro" id="IPR036867">
    <property type="entry name" value="R3H_dom_sf"/>
</dbReference>
<evidence type="ECO:0000313" key="5">
    <source>
        <dbReference type="EMBL" id="CAB3261981.1"/>
    </source>
</evidence>
<dbReference type="GO" id="GO:0003676">
    <property type="term" value="F:nucleic acid binding"/>
    <property type="evidence" value="ECO:0007669"/>
    <property type="project" value="UniProtKB-UniRule"/>
</dbReference>
<proteinExistence type="predicted"/>
<organism evidence="5 6">
    <name type="scientific">Arctia plantaginis</name>
    <name type="common">Wood tiger moth</name>
    <name type="synonym">Phalaena plantaginis</name>
    <dbReference type="NCBI Taxonomy" id="874455"/>
    <lineage>
        <taxon>Eukaryota</taxon>
        <taxon>Metazoa</taxon>
        <taxon>Ecdysozoa</taxon>
        <taxon>Arthropoda</taxon>
        <taxon>Hexapoda</taxon>
        <taxon>Insecta</taxon>
        <taxon>Pterygota</taxon>
        <taxon>Neoptera</taxon>
        <taxon>Endopterygota</taxon>
        <taxon>Lepidoptera</taxon>
        <taxon>Glossata</taxon>
        <taxon>Ditrysia</taxon>
        <taxon>Noctuoidea</taxon>
        <taxon>Erebidae</taxon>
        <taxon>Arctiinae</taxon>
        <taxon>Arctia</taxon>
    </lineage>
</organism>
<dbReference type="SMART" id="SM00443">
    <property type="entry name" value="G_patch"/>
    <property type="match status" value="1"/>
</dbReference>
<feature type="domain" description="XRN2-binding (XTBD)" evidence="4">
    <location>
        <begin position="11"/>
        <end position="95"/>
    </location>
</feature>
<feature type="domain" description="G-patch" evidence="2">
    <location>
        <begin position="333"/>
        <end position="379"/>
    </location>
</feature>
<dbReference type="OrthoDB" id="1918432at2759"/>
<evidence type="ECO:0000259" key="4">
    <source>
        <dbReference type="PROSITE" id="PS51827"/>
    </source>
</evidence>
<dbReference type="Pfam" id="PF11952">
    <property type="entry name" value="XTBD"/>
    <property type="match status" value="1"/>
</dbReference>
<dbReference type="InterPro" id="IPR001374">
    <property type="entry name" value="R3H_dom"/>
</dbReference>